<sequence>MRLKSRTHFIIKRNPLRGRVVVFGSVARRRAEAKTRLALVIAVFVAIYAVAAARLVQYGHHDRCAEDRGERWTHGGIDSRPDDA</sequence>
<comment type="caution">
    <text evidence="2">The sequence shown here is derived from an EMBL/GenBank/DDBJ whole genome shotgun (WGS) entry which is preliminary data.</text>
</comment>
<dbReference type="AlphaFoldDB" id="A0A176WXY3"/>
<evidence type="ECO:0000313" key="3">
    <source>
        <dbReference type="Proteomes" id="UP000077098"/>
    </source>
</evidence>
<accession>A0A176WXY3</accession>
<evidence type="ECO:0000256" key="1">
    <source>
        <dbReference type="SAM" id="Phobius"/>
    </source>
</evidence>
<keyword evidence="1" id="KW-1133">Transmembrane helix</keyword>
<evidence type="ECO:0008006" key="4">
    <source>
        <dbReference type="Google" id="ProtNLM"/>
    </source>
</evidence>
<keyword evidence="1" id="KW-0812">Transmembrane</keyword>
<feature type="transmembrane region" description="Helical" evidence="1">
    <location>
        <begin position="37"/>
        <end position="56"/>
    </location>
</feature>
<gene>
    <name evidence="2" type="ORF">A7J57_18280</name>
</gene>
<keyword evidence="1" id="KW-0472">Membrane</keyword>
<evidence type="ECO:0000313" key="2">
    <source>
        <dbReference type="EMBL" id="OAE38417.1"/>
    </source>
</evidence>
<organism evidence="2 3">
    <name type="scientific">Agrobacterium tumefaciens</name>
    <dbReference type="NCBI Taxonomy" id="358"/>
    <lineage>
        <taxon>Bacteria</taxon>
        <taxon>Pseudomonadati</taxon>
        <taxon>Pseudomonadota</taxon>
        <taxon>Alphaproteobacteria</taxon>
        <taxon>Hyphomicrobiales</taxon>
        <taxon>Rhizobiaceae</taxon>
        <taxon>Rhizobium/Agrobacterium group</taxon>
        <taxon>Agrobacterium</taxon>
        <taxon>Agrobacterium tumefaciens complex</taxon>
    </lineage>
</organism>
<dbReference type="EMBL" id="LXPS01000038">
    <property type="protein sequence ID" value="OAE38417.1"/>
    <property type="molecule type" value="Genomic_DNA"/>
</dbReference>
<dbReference type="Proteomes" id="UP000077098">
    <property type="component" value="Unassembled WGS sequence"/>
</dbReference>
<reference evidence="2 3" key="1">
    <citation type="submission" date="2016-05" db="EMBL/GenBank/DDBJ databases">
        <authorList>
            <person name="Lavstsen T."/>
            <person name="Jespersen J.S."/>
        </authorList>
    </citation>
    <scope>NUCLEOTIDE SEQUENCE [LARGE SCALE GENOMIC DNA]</scope>
    <source>
        <strain evidence="2 3">KCJ1736</strain>
    </source>
</reference>
<proteinExistence type="predicted"/>
<protein>
    <recommendedName>
        <fullName evidence="4">Transmembrane protein</fullName>
    </recommendedName>
</protein>
<name>A0A176WXY3_AGRTU</name>